<dbReference type="Pfam" id="PF06527">
    <property type="entry name" value="TniQ"/>
    <property type="match status" value="1"/>
</dbReference>
<dbReference type="InterPro" id="IPR009492">
    <property type="entry name" value="TniQ"/>
</dbReference>
<accession>A0A368YI94</accession>
<comment type="caution">
    <text evidence="2">The sequence shown here is derived from an EMBL/GenBank/DDBJ whole genome shotgun (WGS) entry which is preliminary data.</text>
</comment>
<evidence type="ECO:0000259" key="1">
    <source>
        <dbReference type="Pfam" id="PF06527"/>
    </source>
</evidence>
<proteinExistence type="predicted"/>
<name>A0A368YI94_9RHOB</name>
<reference evidence="2 3" key="1">
    <citation type="submission" date="2018-07" db="EMBL/GenBank/DDBJ databases">
        <title>Genomic Encyclopedia of Type Strains, Phase III (KMG-III): the genomes of soil and plant-associated and newly described type strains.</title>
        <authorList>
            <person name="Whitman W."/>
        </authorList>
    </citation>
    <scope>NUCLEOTIDE SEQUENCE [LARGE SCALE GENOMIC DNA]</scope>
    <source>
        <strain evidence="2 3">CECT 8525</strain>
    </source>
</reference>
<dbReference type="OrthoDB" id="7753262at2"/>
<evidence type="ECO:0000313" key="3">
    <source>
        <dbReference type="Proteomes" id="UP000253345"/>
    </source>
</evidence>
<dbReference type="AlphaFoldDB" id="A0A368YI94"/>
<organism evidence="2 3">
    <name type="scientific">Paracoccus lutimaris</name>
    <dbReference type="NCBI Taxonomy" id="1490030"/>
    <lineage>
        <taxon>Bacteria</taxon>
        <taxon>Pseudomonadati</taxon>
        <taxon>Pseudomonadota</taxon>
        <taxon>Alphaproteobacteria</taxon>
        <taxon>Rhodobacterales</taxon>
        <taxon>Paracoccaceae</taxon>
        <taxon>Paracoccus</taxon>
    </lineage>
</organism>
<evidence type="ECO:0000313" key="2">
    <source>
        <dbReference type="EMBL" id="RCW79895.1"/>
    </source>
</evidence>
<protein>
    <submittedName>
        <fullName evidence="2">TniQ protein</fullName>
    </submittedName>
</protein>
<dbReference type="RefSeq" id="WP_114350354.1">
    <property type="nucleotide sequence ID" value="NZ_QPJL01000022.1"/>
</dbReference>
<dbReference type="Proteomes" id="UP000253345">
    <property type="component" value="Unassembled WGS sequence"/>
</dbReference>
<gene>
    <name evidence="2" type="ORF">DFP89_12213</name>
</gene>
<feature type="domain" description="TniQ" evidence="1">
    <location>
        <begin position="2"/>
        <end position="134"/>
    </location>
</feature>
<dbReference type="EMBL" id="QPJL01000022">
    <property type="protein sequence ID" value="RCW79895.1"/>
    <property type="molecule type" value="Genomic_DNA"/>
</dbReference>
<sequence>MIFSAPHPRETIASYGYRIARLSGLASLPELTHLFDLDLRALLMGDRHSIERLARYTGCNPQALRHGAMDARNPRRLQLGADPGNKVQCTPDRYRFCPICIAGLAAGDMWAICIGRTDWLIDANHVCGEHGVRLMAVKPPKKARMQSDLSRMIPALVAAQVPPPIADQPTTLEAYILERLDGRSAGRWIDGVQLDVVVHTAEVFGALATRGPQASWEGISADELSQHGHIGADVLIQGPMAIKDFLGQHIGRGRYGNDYHHAFGRAFNPFYFRKDQPAYQPICAVLAEYVGENFRFTHQEKVFGIRTRGTPPTTLRSLCTQHGIGLKITAQVLMAQHGIRAGASDEVDPSLIADLAPRLKDLINAQDAARYLRVSVDVLRGLMADEVLVPDYRFNDRMVGFRPETLDAFLNRWSSPAQVQRSGGRTARTPLTTIARANRTRTSQLLLAARGADVTFIPDRRRRGLAALCVADQDIAPLLEAAKLTRRRVLPAGINSSITSANT</sequence>
<keyword evidence="3" id="KW-1185">Reference proteome</keyword>